<reference evidence="2 3" key="1">
    <citation type="submission" date="2024-01" db="EMBL/GenBank/DDBJ databases">
        <title>Pedobacter sp. nov., isolated from fresh soil.</title>
        <authorList>
            <person name="Le N.T.T."/>
        </authorList>
    </citation>
    <scope>NUCLEOTIDE SEQUENCE [LARGE SCALE GENOMIC DNA]</scope>
    <source>
        <strain evidence="2 3">KR3-3</strain>
    </source>
</reference>
<comment type="caution">
    <text evidence="2">The sequence shown here is derived from an EMBL/GenBank/DDBJ whole genome shotgun (WGS) entry which is preliminary data.</text>
</comment>
<organism evidence="2 3">
    <name type="scientific">Pedobacter albus</name>
    <dbReference type="NCBI Taxonomy" id="3113905"/>
    <lineage>
        <taxon>Bacteria</taxon>
        <taxon>Pseudomonadati</taxon>
        <taxon>Bacteroidota</taxon>
        <taxon>Sphingobacteriia</taxon>
        <taxon>Sphingobacteriales</taxon>
        <taxon>Sphingobacteriaceae</taxon>
        <taxon>Pedobacter</taxon>
    </lineage>
</organism>
<dbReference type="RefSeq" id="WP_330107374.1">
    <property type="nucleotide sequence ID" value="NZ_JAZDQT010000001.1"/>
</dbReference>
<protein>
    <recommendedName>
        <fullName evidence="1">DUF6970 domain-containing protein</fullName>
    </recommendedName>
</protein>
<accession>A0ABU7I6B6</accession>
<dbReference type="Pfam" id="PF22311">
    <property type="entry name" value="DUF6970"/>
    <property type="match status" value="1"/>
</dbReference>
<sequence>MLNALKTVFVLVLIAQASTCKKEELNISAPECVLQKIAAIKAEEVWNPPAKVYEYDYNGQKVYYIPARCCDIPSALYDSNCKLICNPDGGFTGKGDGKCADFVEKRKNERLVWQDERK</sequence>
<evidence type="ECO:0000259" key="1">
    <source>
        <dbReference type="Pfam" id="PF22311"/>
    </source>
</evidence>
<feature type="domain" description="DUF6970" evidence="1">
    <location>
        <begin position="39"/>
        <end position="115"/>
    </location>
</feature>
<evidence type="ECO:0000313" key="2">
    <source>
        <dbReference type="EMBL" id="MEE1945020.1"/>
    </source>
</evidence>
<gene>
    <name evidence="2" type="ORF">VRU48_07875</name>
</gene>
<evidence type="ECO:0000313" key="3">
    <source>
        <dbReference type="Proteomes" id="UP001336835"/>
    </source>
</evidence>
<dbReference type="InterPro" id="IPR054243">
    <property type="entry name" value="DUF6970"/>
</dbReference>
<name>A0ABU7I6B6_9SPHI</name>
<proteinExistence type="predicted"/>
<dbReference type="Proteomes" id="UP001336835">
    <property type="component" value="Unassembled WGS sequence"/>
</dbReference>
<dbReference type="EMBL" id="JAZDQT010000001">
    <property type="protein sequence ID" value="MEE1945020.1"/>
    <property type="molecule type" value="Genomic_DNA"/>
</dbReference>
<keyword evidence="3" id="KW-1185">Reference proteome</keyword>